<reference evidence="2 3" key="1">
    <citation type="journal article" date="2013" name="Int. J. Syst. Evol. Microbiol.">
        <title>Celerinatantimonas yamalensis sp. nov., a cold-adapted diazotrophic bacterium from a cold permafrost brine.</title>
        <authorList>
            <person name="Shcherbakova V."/>
            <person name="Chuvilskaya N."/>
            <person name="Rivkina E."/>
            <person name="Demidov N."/>
            <person name="Uchaeva V."/>
            <person name="Suetin S."/>
            <person name="Suzina N."/>
            <person name="Gilichinsky D."/>
        </authorList>
    </citation>
    <scope>NUCLEOTIDE SEQUENCE [LARGE SCALE GENOMIC DNA]</scope>
    <source>
        <strain evidence="2 3">C7</strain>
    </source>
</reference>
<dbReference type="Gene3D" id="1.10.3210.10">
    <property type="entry name" value="Hypothetical protein af1432"/>
    <property type="match status" value="1"/>
</dbReference>
<name>A0ABW9G2D5_9GAMM</name>
<dbReference type="EMBL" id="JBEQCT010000001">
    <property type="protein sequence ID" value="MFM2483844.1"/>
    <property type="molecule type" value="Genomic_DNA"/>
</dbReference>
<dbReference type="Pfam" id="PF11871">
    <property type="entry name" value="DUF3391"/>
    <property type="match status" value="1"/>
</dbReference>
<dbReference type="InterPro" id="IPR037522">
    <property type="entry name" value="HD_GYP_dom"/>
</dbReference>
<dbReference type="Proteomes" id="UP001629953">
    <property type="component" value="Unassembled WGS sequence"/>
</dbReference>
<dbReference type="RefSeq" id="WP_408621998.1">
    <property type="nucleotide sequence ID" value="NZ_JBEQCT010000001.1"/>
</dbReference>
<sequence>MPTTKIPLNKLTIGHYVNLPLSWTMHPFLRSSFKVKSEDELIVLRNLPFDEIDVDLDKSDIQVSVTIPSFNHSAFVAPIAHRSINAAEKFQQQQKRQQRKTERLYNDHIELLKNSISHLNSNPTLAYTEQLHCVENLCKSILTKQHHPNVYLILNAKNGDHIFQHSLNVAVLTILVAKTLNYHHGSTQQLALVALIQDLGMLRVPYQIRHKKTELSSVEKNYYQAHVGYSVELLRRASFPKELIELVALHHERLDGSGYPKGVNEMSEMAQLIQVTDYYDVLINPPPWQKAIPPQLAIAVLLKNAGKLFNRQVVEALALSLGIYPPGTCVQLDDKRYALVAASNPDDKLKPYVKVLSEDGDAQFDELPIDDLQMLNTTIKHTPNFEQLPENIAKSLSTYHLDFSHHPEGK</sequence>
<dbReference type="InterPro" id="IPR021812">
    <property type="entry name" value="DUF3391"/>
</dbReference>
<evidence type="ECO:0000259" key="1">
    <source>
        <dbReference type="PROSITE" id="PS51832"/>
    </source>
</evidence>
<feature type="domain" description="HD-GYP" evidence="1">
    <location>
        <begin position="140"/>
        <end position="333"/>
    </location>
</feature>
<comment type="caution">
    <text evidence="2">The sequence shown here is derived from an EMBL/GenBank/DDBJ whole genome shotgun (WGS) entry which is preliminary data.</text>
</comment>
<dbReference type="InterPro" id="IPR003607">
    <property type="entry name" value="HD/PDEase_dom"/>
</dbReference>
<proteinExistence type="predicted"/>
<accession>A0ABW9G2D5</accession>
<protein>
    <submittedName>
        <fullName evidence="2">HD domain-containing phosphohydrolase</fullName>
    </submittedName>
</protein>
<organism evidence="2 3">
    <name type="scientific">Celerinatantimonas yamalensis</name>
    <dbReference type="NCBI Taxonomy" id="559956"/>
    <lineage>
        <taxon>Bacteria</taxon>
        <taxon>Pseudomonadati</taxon>
        <taxon>Pseudomonadota</taxon>
        <taxon>Gammaproteobacteria</taxon>
        <taxon>Celerinatantimonadaceae</taxon>
        <taxon>Celerinatantimonas</taxon>
    </lineage>
</organism>
<dbReference type="CDD" id="cd00077">
    <property type="entry name" value="HDc"/>
    <property type="match status" value="1"/>
</dbReference>
<dbReference type="SUPFAM" id="SSF109604">
    <property type="entry name" value="HD-domain/PDEase-like"/>
    <property type="match status" value="1"/>
</dbReference>
<evidence type="ECO:0000313" key="2">
    <source>
        <dbReference type="EMBL" id="MFM2483844.1"/>
    </source>
</evidence>
<dbReference type="PANTHER" id="PTHR43155">
    <property type="entry name" value="CYCLIC DI-GMP PHOSPHODIESTERASE PA4108-RELATED"/>
    <property type="match status" value="1"/>
</dbReference>
<keyword evidence="3" id="KW-1185">Reference proteome</keyword>
<evidence type="ECO:0000313" key="3">
    <source>
        <dbReference type="Proteomes" id="UP001629953"/>
    </source>
</evidence>
<dbReference type="Pfam" id="PF13487">
    <property type="entry name" value="HD_5"/>
    <property type="match status" value="1"/>
</dbReference>
<dbReference type="PANTHER" id="PTHR43155:SF2">
    <property type="entry name" value="CYCLIC DI-GMP PHOSPHODIESTERASE PA4108"/>
    <property type="match status" value="1"/>
</dbReference>
<dbReference type="PROSITE" id="PS51832">
    <property type="entry name" value="HD_GYP"/>
    <property type="match status" value="1"/>
</dbReference>
<gene>
    <name evidence="2" type="ORF">ABUE30_01980</name>
</gene>